<sequence length="286" mass="33181">MANLVNYKTFPIWYINTIPEIFRESNRTDEETWIKLAIFKGEMEFATLDNTGNITGMHYFSVDNQPPFIIPQHRHKIVTVSDDIECQLSFYCDKKDYCRKKYGLPQTHSNVIKATKIIAGGKALDLGCGSGRNALYLNLFEFDVDAVDKNENCIKNLNQIIKQDYLTKIKAKVYDINQANLTGQYDLIISTSVMMFLQPDRISDIINNMQNITNSKGYNLIVNAMSTADYPCSIPFPFTFKKEELRQYYQNWNIIEYNENVEQLHKTDHNGNHIRLRFATLLAQKK</sequence>
<dbReference type="PANTHER" id="PTHR43861">
    <property type="entry name" value="TRANS-ACONITATE 2-METHYLTRANSFERASE-RELATED"/>
    <property type="match status" value="1"/>
</dbReference>
<accession>A0ABR7QU93</accession>
<keyword evidence="3" id="KW-0808">Transferase</keyword>
<dbReference type="EMBL" id="JABURY010000003">
    <property type="protein sequence ID" value="MBC9129777.1"/>
    <property type="molecule type" value="Genomic_DNA"/>
</dbReference>
<evidence type="ECO:0000259" key="1">
    <source>
        <dbReference type="Pfam" id="PF03848"/>
    </source>
</evidence>
<dbReference type="InterPro" id="IPR015985">
    <property type="entry name" value="TehB-like_dom"/>
</dbReference>
<dbReference type="Proteomes" id="UP000651208">
    <property type="component" value="Unassembled WGS sequence"/>
</dbReference>
<evidence type="ECO:0000313" key="3">
    <source>
        <dbReference type="EMBL" id="MBC9129777.1"/>
    </source>
</evidence>
<dbReference type="Gene3D" id="3.40.50.150">
    <property type="entry name" value="Vaccinia Virus protein VP39"/>
    <property type="match status" value="1"/>
</dbReference>
<keyword evidence="4" id="KW-1185">Reference proteome</keyword>
<dbReference type="InterPro" id="IPR014431">
    <property type="entry name" value="Tellurite-R_TehB-2"/>
</dbReference>
<dbReference type="NCBIfam" id="NF008405">
    <property type="entry name" value="PRK11207.1"/>
    <property type="match status" value="1"/>
</dbReference>
<protein>
    <submittedName>
        <fullName evidence="3">SAM-dependent methyltransferase TehB</fullName>
    </submittedName>
</protein>
<dbReference type="InterPro" id="IPR014710">
    <property type="entry name" value="RmlC-like_jellyroll"/>
</dbReference>
<dbReference type="Gene3D" id="2.60.120.10">
    <property type="entry name" value="Jelly Rolls"/>
    <property type="match status" value="1"/>
</dbReference>
<evidence type="ECO:0000259" key="2">
    <source>
        <dbReference type="Pfam" id="PF09313"/>
    </source>
</evidence>
<evidence type="ECO:0000313" key="4">
    <source>
        <dbReference type="Proteomes" id="UP000651208"/>
    </source>
</evidence>
<dbReference type="NCBIfam" id="TIGR00477">
    <property type="entry name" value="tehB"/>
    <property type="match status" value="1"/>
</dbReference>
<dbReference type="InterPro" id="IPR015392">
    <property type="entry name" value="TehB/YeaR-like_dom"/>
</dbReference>
<dbReference type="PIRSF" id="PIRSF005215">
    <property type="entry name" value="TehB"/>
    <property type="match status" value="1"/>
</dbReference>
<feature type="domain" description="TehB/YeaR-like" evidence="2">
    <location>
        <begin position="8"/>
        <end position="88"/>
    </location>
</feature>
<dbReference type="InterPro" id="IPR004537">
    <property type="entry name" value="Tellurite-R_MeTrfase_TehB"/>
</dbReference>
<gene>
    <name evidence="3" type="primary">tehB</name>
    <name evidence="3" type="ORF">FcAc13_00445</name>
</gene>
<dbReference type="Pfam" id="PF09313">
    <property type="entry name" value="TehB-like"/>
    <property type="match status" value="1"/>
</dbReference>
<dbReference type="CDD" id="cd02440">
    <property type="entry name" value="AdoMet_MTases"/>
    <property type="match status" value="1"/>
</dbReference>
<reference evidence="3 4" key="1">
    <citation type="submission" date="2020-06" db="EMBL/GenBank/DDBJ databases">
        <title>Frischella cerana isolated from Apis cerana gut homogenate.</title>
        <authorList>
            <person name="Wolter L.A."/>
            <person name="Suenami S."/>
            <person name="Miyazaki R."/>
        </authorList>
    </citation>
    <scope>NUCLEOTIDE SEQUENCE [LARGE SCALE GENOMIC DNA]</scope>
    <source>
        <strain evidence="3 4">Ac13</strain>
    </source>
</reference>
<dbReference type="NCBIfam" id="NF008992">
    <property type="entry name" value="PRK12335.1"/>
    <property type="match status" value="1"/>
</dbReference>
<feature type="domain" description="Tellurite resistance methyltransferase TehB-like" evidence="1">
    <location>
        <begin position="90"/>
        <end position="282"/>
    </location>
</feature>
<organism evidence="3 4">
    <name type="scientific">Frischella japonica</name>
    <dbReference type="NCBI Taxonomy" id="2741544"/>
    <lineage>
        <taxon>Bacteria</taxon>
        <taxon>Pseudomonadati</taxon>
        <taxon>Pseudomonadota</taxon>
        <taxon>Gammaproteobacteria</taxon>
        <taxon>Orbales</taxon>
        <taxon>Orbaceae</taxon>
        <taxon>Frischella</taxon>
    </lineage>
</organism>
<keyword evidence="3" id="KW-0489">Methyltransferase</keyword>
<dbReference type="RefSeq" id="WP_187754294.1">
    <property type="nucleotide sequence ID" value="NZ_JABURY010000003.1"/>
</dbReference>
<dbReference type="SUPFAM" id="SSF53335">
    <property type="entry name" value="S-adenosyl-L-methionine-dependent methyltransferases"/>
    <property type="match status" value="1"/>
</dbReference>
<dbReference type="Pfam" id="PF03848">
    <property type="entry name" value="TehB"/>
    <property type="match status" value="1"/>
</dbReference>
<comment type="caution">
    <text evidence="3">The sequence shown here is derived from an EMBL/GenBank/DDBJ whole genome shotgun (WGS) entry which is preliminary data.</text>
</comment>
<name>A0ABR7QU93_9GAMM</name>
<dbReference type="GO" id="GO:0008168">
    <property type="term" value="F:methyltransferase activity"/>
    <property type="evidence" value="ECO:0007669"/>
    <property type="project" value="UniProtKB-KW"/>
</dbReference>
<dbReference type="InterPro" id="IPR029063">
    <property type="entry name" value="SAM-dependent_MTases_sf"/>
</dbReference>
<proteinExistence type="predicted"/>
<dbReference type="SUPFAM" id="SSF51197">
    <property type="entry name" value="Clavaminate synthase-like"/>
    <property type="match status" value="1"/>
</dbReference>
<dbReference type="GO" id="GO:0032259">
    <property type="term" value="P:methylation"/>
    <property type="evidence" value="ECO:0007669"/>
    <property type="project" value="UniProtKB-KW"/>
</dbReference>